<sequence length="291" mass="29382">MDALVVEVEPEPGRFCLAELESGGGFGGVGEADHVRQGDRVGAVGGVDSGAAGVDGRQLFVIADAADGGATGNEKFEQLQPFSIRQFDMFVDDHERLLVHLVDPHRYGGREIVGRPHLVGVVVWSVSVEDVQESVDGLHACAGGFGEDRGGGGLGREAENCSAGCAPGVDEHAHGGGFPGARRCGGDGDAGGGGGEVGDHGGLAGVEFLAVVRRIGVVGGDGGGHETLVDRACAGLHREFRKAVFEIELARGSEVLCAGAGVDAGAVATLNQFGHRGQGGLGNDIGVGACE</sequence>
<evidence type="ECO:0000313" key="1">
    <source>
        <dbReference type="EMBL" id="OXR40277.1"/>
    </source>
</evidence>
<proteinExistence type="predicted"/>
<evidence type="ECO:0000313" key="2">
    <source>
        <dbReference type="Proteomes" id="UP000215506"/>
    </source>
</evidence>
<protein>
    <submittedName>
        <fullName evidence="1">Uncharacterized protein</fullName>
    </submittedName>
</protein>
<dbReference type="AlphaFoldDB" id="A0A231GUI1"/>
<comment type="caution">
    <text evidence="1">The sequence shown here is derived from an EMBL/GenBank/DDBJ whole genome shotgun (WGS) entry which is preliminary data.</text>
</comment>
<name>A0A231GUI1_9NOCA</name>
<dbReference type="EMBL" id="NGAF01000035">
    <property type="protein sequence ID" value="OXR40277.1"/>
    <property type="molecule type" value="Genomic_DNA"/>
</dbReference>
<organism evidence="1 2">
    <name type="scientific">Nocardia cerradoensis</name>
    <dbReference type="NCBI Taxonomy" id="85688"/>
    <lineage>
        <taxon>Bacteria</taxon>
        <taxon>Bacillati</taxon>
        <taxon>Actinomycetota</taxon>
        <taxon>Actinomycetes</taxon>
        <taxon>Mycobacteriales</taxon>
        <taxon>Nocardiaceae</taxon>
        <taxon>Nocardia</taxon>
    </lineage>
</organism>
<gene>
    <name evidence="1" type="ORF">B7C42_07615</name>
</gene>
<dbReference type="Proteomes" id="UP000215506">
    <property type="component" value="Unassembled WGS sequence"/>
</dbReference>
<keyword evidence="2" id="KW-1185">Reference proteome</keyword>
<accession>A0A231GUI1</accession>
<reference evidence="1 2" key="1">
    <citation type="submission" date="2017-07" db="EMBL/GenBank/DDBJ databases">
        <title>First draft Genome Sequence of Nocardia cerradoensis isolated from human infection.</title>
        <authorList>
            <person name="Carrasco G."/>
        </authorList>
    </citation>
    <scope>NUCLEOTIDE SEQUENCE [LARGE SCALE GENOMIC DNA]</scope>
    <source>
        <strain evidence="1 2">CNM20130759</strain>
    </source>
</reference>